<dbReference type="GO" id="GO:0022857">
    <property type="term" value="F:transmembrane transporter activity"/>
    <property type="evidence" value="ECO:0007669"/>
    <property type="project" value="UniProtKB-UniRule"/>
</dbReference>
<keyword evidence="1" id="KW-0812">Transmembrane</keyword>
<evidence type="ECO:0000313" key="2">
    <source>
        <dbReference type="EMBL" id="RRQ51264.1"/>
    </source>
</evidence>
<keyword evidence="1" id="KW-0472">Membrane</keyword>
<protein>
    <recommendedName>
        <fullName evidence="1">Probable queuosine precursor transporter</fullName>
        <shortName evidence="1">Q precursor transporter</shortName>
    </recommendedName>
</protein>
<dbReference type="PANTHER" id="PTHR34300:SF2">
    <property type="entry name" value="QUEUOSINE PRECURSOR TRANSPORTER-RELATED"/>
    <property type="match status" value="1"/>
</dbReference>
<dbReference type="GO" id="GO:0005886">
    <property type="term" value="C:plasma membrane"/>
    <property type="evidence" value="ECO:0007669"/>
    <property type="project" value="UniProtKB-SubCell"/>
</dbReference>
<comment type="caution">
    <text evidence="2">The sequence shown here is derived from an EMBL/GenBank/DDBJ whole genome shotgun (WGS) entry which is preliminary data.</text>
</comment>
<comment type="similarity">
    <text evidence="1">Belongs to the vitamin uptake transporter (VUT/ECF) (TC 2.A.88) family. Q precursor transporter subfamily.</text>
</comment>
<dbReference type="OrthoDB" id="7422621at2"/>
<feature type="transmembrane region" description="Helical" evidence="1">
    <location>
        <begin position="49"/>
        <end position="67"/>
    </location>
</feature>
<reference evidence="2 3" key="1">
    <citation type="submission" date="2018-12" db="EMBL/GenBank/DDBJ databases">
        <authorList>
            <person name="Kim S.-J."/>
            <person name="Jung G.-Y."/>
        </authorList>
    </citation>
    <scope>NUCLEOTIDE SEQUENCE [LARGE SCALE GENOMIC DNA]</scope>
    <source>
        <strain evidence="2 3">03SU3-P</strain>
    </source>
</reference>
<comment type="function">
    <text evidence="1">Involved in the import of queuosine (Q) precursors, required for Q precursor salvage.</text>
</comment>
<dbReference type="RefSeq" id="WP_125231239.1">
    <property type="nucleotide sequence ID" value="NZ_RWJI01000002.1"/>
</dbReference>
<name>A0A3R8S3W4_9SPHN</name>
<evidence type="ECO:0000313" key="3">
    <source>
        <dbReference type="Proteomes" id="UP000268553"/>
    </source>
</evidence>
<organism evidence="2 3">
    <name type="scientific">Sphingorhabdus wooponensis</name>
    <dbReference type="NCBI Taxonomy" id="940136"/>
    <lineage>
        <taxon>Bacteria</taxon>
        <taxon>Pseudomonadati</taxon>
        <taxon>Pseudomonadota</taxon>
        <taxon>Alphaproteobacteria</taxon>
        <taxon>Sphingomonadales</taxon>
        <taxon>Sphingomonadaceae</taxon>
        <taxon>Sphingorhabdus</taxon>
    </lineage>
</organism>
<feature type="transmembrane region" description="Helical" evidence="1">
    <location>
        <begin position="18"/>
        <end position="37"/>
    </location>
</feature>
<keyword evidence="1" id="KW-0813">Transport</keyword>
<keyword evidence="1" id="KW-1003">Cell membrane</keyword>
<sequence length="227" mass="24379">MTNQTTLRAADGNIPKSLFMFSIIYGGMACIAGVLGNKQVSLGPLAVEAGIFPFLLLVILSSAVAALHGKAIADRLVKYGFIPLIASILLALLVLSLPPSPKMDAKYLDAFNTMMGQTPRIWIAGIVAYGVSQMLNVYLFDRLKSTVGKYVALRGAIAAVLSQIIDTLLFVSIAFYGVFPITDLLLGQMLAKVVLSMIMVPLLITFFVRYGHKLDGTDPKAVSAHDD</sequence>
<feature type="transmembrane region" description="Helical" evidence="1">
    <location>
        <begin position="185"/>
        <end position="208"/>
    </location>
</feature>
<keyword evidence="3" id="KW-1185">Reference proteome</keyword>
<gene>
    <name evidence="2" type="ORF">D7D48_09885</name>
</gene>
<dbReference type="NCBIfam" id="TIGR00697">
    <property type="entry name" value="queuosine precursor transporter"/>
    <property type="match status" value="1"/>
</dbReference>
<dbReference type="InterPro" id="IPR003744">
    <property type="entry name" value="YhhQ"/>
</dbReference>
<keyword evidence="1" id="KW-1133">Transmembrane helix</keyword>
<dbReference type="PANTHER" id="PTHR34300">
    <property type="entry name" value="QUEUOSINE PRECURSOR TRANSPORTER-RELATED"/>
    <property type="match status" value="1"/>
</dbReference>
<accession>A0A3R8S3W4</accession>
<feature type="transmembrane region" description="Helical" evidence="1">
    <location>
        <begin position="119"/>
        <end position="139"/>
    </location>
</feature>
<comment type="subcellular location">
    <subcellularLocation>
        <location evidence="1">Cell inner membrane</location>
        <topology evidence="1">Multi-pass membrane protein</topology>
    </subcellularLocation>
</comment>
<dbReference type="EMBL" id="RWJI01000002">
    <property type="protein sequence ID" value="RRQ51264.1"/>
    <property type="molecule type" value="Genomic_DNA"/>
</dbReference>
<proteinExistence type="inferred from homology"/>
<feature type="transmembrane region" description="Helical" evidence="1">
    <location>
        <begin position="79"/>
        <end position="99"/>
    </location>
</feature>
<dbReference type="Proteomes" id="UP000268553">
    <property type="component" value="Unassembled WGS sequence"/>
</dbReference>
<dbReference type="Pfam" id="PF02592">
    <property type="entry name" value="Vut_1"/>
    <property type="match status" value="1"/>
</dbReference>
<evidence type="ECO:0000256" key="1">
    <source>
        <dbReference type="HAMAP-Rule" id="MF_02088"/>
    </source>
</evidence>
<dbReference type="AlphaFoldDB" id="A0A3R8S3W4"/>
<keyword evidence="1" id="KW-0997">Cell inner membrane</keyword>
<feature type="transmembrane region" description="Helical" evidence="1">
    <location>
        <begin position="151"/>
        <end position="179"/>
    </location>
</feature>
<dbReference type="HAMAP" id="MF_02088">
    <property type="entry name" value="Q_prec_transport"/>
    <property type="match status" value="1"/>
</dbReference>